<dbReference type="GO" id="GO:0016705">
    <property type="term" value="F:oxidoreductase activity, acting on paired donors, with incorporation or reduction of molecular oxygen"/>
    <property type="evidence" value="ECO:0007669"/>
    <property type="project" value="InterPro"/>
</dbReference>
<dbReference type="FunFam" id="1.10.630.10:FF:000004">
    <property type="entry name" value="cytochrome P450 2D15 isoform X1"/>
    <property type="match status" value="1"/>
</dbReference>
<evidence type="ECO:0000256" key="2">
    <source>
        <dbReference type="ARBA" id="ARBA00004370"/>
    </source>
</evidence>
<dbReference type="PANTHER" id="PTHR24300">
    <property type="entry name" value="CYTOCHROME P450 508A4-RELATED"/>
    <property type="match status" value="1"/>
</dbReference>
<dbReference type="Pfam" id="PF00067">
    <property type="entry name" value="p450"/>
    <property type="match status" value="1"/>
</dbReference>
<evidence type="ECO:0000256" key="7">
    <source>
        <dbReference type="ARBA" id="ARBA00023004"/>
    </source>
</evidence>
<evidence type="ECO:0000256" key="6">
    <source>
        <dbReference type="ARBA" id="ARBA00023002"/>
    </source>
</evidence>
<keyword evidence="9" id="KW-0472">Membrane</keyword>
<keyword evidence="8 11" id="KW-0503">Monooxygenase</keyword>
<evidence type="ECO:0000256" key="4">
    <source>
        <dbReference type="ARBA" id="ARBA00022617"/>
    </source>
</evidence>
<evidence type="ECO:0000256" key="8">
    <source>
        <dbReference type="ARBA" id="ARBA00023033"/>
    </source>
</evidence>
<comment type="subcellular location">
    <subcellularLocation>
        <location evidence="2">Membrane</location>
    </subcellularLocation>
</comment>
<dbReference type="Ensembl" id="ENSORLT00020023856.1">
    <property type="protein sequence ID" value="ENSORLP00020015750.1"/>
    <property type="gene ID" value="ENSORLG00020016773.1"/>
</dbReference>
<dbReference type="Proteomes" id="UP000265180">
    <property type="component" value="Chromosome 6"/>
</dbReference>
<keyword evidence="4 10" id="KW-0349">Heme</keyword>
<reference evidence="12" key="3">
    <citation type="submission" date="2025-08" db="UniProtKB">
        <authorList>
            <consortium name="Ensembl"/>
        </authorList>
    </citation>
    <scope>IDENTIFICATION</scope>
    <source>
        <strain evidence="12">HNI</strain>
    </source>
</reference>
<reference evidence="12" key="4">
    <citation type="submission" date="2025-09" db="UniProtKB">
        <authorList>
            <consortium name="Ensembl"/>
        </authorList>
    </citation>
    <scope>IDENTIFICATION</scope>
    <source>
        <strain evidence="12">HNI</strain>
    </source>
</reference>
<evidence type="ECO:0000256" key="3">
    <source>
        <dbReference type="ARBA" id="ARBA00010617"/>
    </source>
</evidence>
<evidence type="ECO:0000256" key="11">
    <source>
        <dbReference type="RuleBase" id="RU000461"/>
    </source>
</evidence>
<evidence type="ECO:0000256" key="1">
    <source>
        <dbReference type="ARBA" id="ARBA00001971"/>
    </source>
</evidence>
<dbReference type="AlphaFoldDB" id="A0A3P9L4X4"/>
<keyword evidence="5 10" id="KW-0479">Metal-binding</keyword>
<evidence type="ECO:0000313" key="12">
    <source>
        <dbReference type="Ensembl" id="ENSORLP00020015750.1"/>
    </source>
</evidence>
<keyword evidence="6 11" id="KW-0560">Oxidoreductase</keyword>
<dbReference type="PRINTS" id="PR00463">
    <property type="entry name" value="EP450I"/>
</dbReference>
<comment type="cofactor">
    <cofactor evidence="1 10">
        <name>heme</name>
        <dbReference type="ChEBI" id="CHEBI:30413"/>
    </cofactor>
</comment>
<dbReference type="PANTHER" id="PTHR24300:SF327">
    <property type="entry name" value="CYTOCHROME P450 2F2-RELATED"/>
    <property type="match status" value="1"/>
</dbReference>
<organism evidence="12 13">
    <name type="scientific">Oryzias latipes</name>
    <name type="common">Japanese rice fish</name>
    <name type="synonym">Japanese killifish</name>
    <dbReference type="NCBI Taxonomy" id="8090"/>
    <lineage>
        <taxon>Eukaryota</taxon>
        <taxon>Metazoa</taxon>
        <taxon>Chordata</taxon>
        <taxon>Craniata</taxon>
        <taxon>Vertebrata</taxon>
        <taxon>Euteleostomi</taxon>
        <taxon>Actinopterygii</taxon>
        <taxon>Neopterygii</taxon>
        <taxon>Teleostei</taxon>
        <taxon>Neoteleostei</taxon>
        <taxon>Acanthomorphata</taxon>
        <taxon>Ovalentaria</taxon>
        <taxon>Atherinomorphae</taxon>
        <taxon>Beloniformes</taxon>
        <taxon>Adrianichthyidae</taxon>
        <taxon>Oryziinae</taxon>
        <taxon>Oryzias</taxon>
    </lineage>
</organism>
<dbReference type="InterPro" id="IPR002401">
    <property type="entry name" value="Cyt_P450_E_grp-I"/>
</dbReference>
<accession>A0A3P9L4X4</accession>
<evidence type="ECO:0000256" key="5">
    <source>
        <dbReference type="ARBA" id="ARBA00022723"/>
    </source>
</evidence>
<dbReference type="InterPro" id="IPR017972">
    <property type="entry name" value="Cyt_P450_CS"/>
</dbReference>
<dbReference type="SUPFAM" id="SSF48264">
    <property type="entry name" value="Cytochrome P450"/>
    <property type="match status" value="1"/>
</dbReference>
<dbReference type="InterPro" id="IPR001128">
    <property type="entry name" value="Cyt_P450"/>
</dbReference>
<name>A0A3P9L4X4_ORYLA</name>
<dbReference type="PRINTS" id="PR00385">
    <property type="entry name" value="P450"/>
</dbReference>
<keyword evidence="7 10" id="KW-0408">Iron</keyword>
<reference evidence="12 13" key="2">
    <citation type="submission" date="2017-04" db="EMBL/GenBank/DDBJ databases">
        <title>CpG methylation of centromeres and impact of large insertions on vertebrate speciation.</title>
        <authorList>
            <person name="Ichikawa K."/>
            <person name="Yoshimura J."/>
            <person name="Morishita S."/>
        </authorList>
    </citation>
    <scope>NUCLEOTIDE SEQUENCE</scope>
    <source>
        <strain evidence="12 13">HNI</strain>
    </source>
</reference>
<evidence type="ECO:0000256" key="10">
    <source>
        <dbReference type="PIRSR" id="PIRSR602401-1"/>
    </source>
</evidence>
<sequence length="489" mass="56964">MFVSIFLLWLCFFFILFQFKLWRPKNFPPGPLSLPVLGNLLHLNLKNPLVNFEKMKESYGNVYSFFIGSRPAVVVNGLQAMKEAIMIKATDFAGRPQDMFVSDLTQRKGVILVDYGSVWRDHRRFALMTLRNFGLGKISMEERIREEIQFTISKQEENIGKTLSPKFMFHNAASNIICKVLFNTRYDYEDGKISEIVQGFVEMLQIANGPWAMMYDAFPWIRRFPLPFNKAFRNMENFLNLAKRLVNEHKMSRVAGEPRDFVDSYLDELEKNKKDFSEQQLLRMTFDLYIAGTDTTSNTMLAGFLYLMVYPHIQEKCQREIDQMLEGKDRVSFEDRHKMPYMQAVIHEVQRFANIVPLSVFHCTTKDSELSGYTIPKGTLIIQNMVSVLREEGQWKFPHEFNPENFLNEQGEFIKPEAFMPFSAGPRMCLGEGLARMELFIIMVTLLRKFKFTWPEDAGQPDLSPVFGATLTPKPYRMKVQLRSEQQSC</sequence>
<reference key="1">
    <citation type="journal article" date="2007" name="Nature">
        <title>The medaka draft genome and insights into vertebrate genome evolution.</title>
        <authorList>
            <person name="Kasahara M."/>
            <person name="Naruse K."/>
            <person name="Sasaki S."/>
            <person name="Nakatani Y."/>
            <person name="Qu W."/>
            <person name="Ahsan B."/>
            <person name="Yamada T."/>
            <person name="Nagayasu Y."/>
            <person name="Doi K."/>
            <person name="Kasai Y."/>
            <person name="Jindo T."/>
            <person name="Kobayashi D."/>
            <person name="Shimada A."/>
            <person name="Toyoda A."/>
            <person name="Kuroki Y."/>
            <person name="Fujiyama A."/>
            <person name="Sasaki T."/>
            <person name="Shimizu A."/>
            <person name="Asakawa S."/>
            <person name="Shimizu N."/>
            <person name="Hashimoto S."/>
            <person name="Yang J."/>
            <person name="Lee Y."/>
            <person name="Matsushima K."/>
            <person name="Sugano S."/>
            <person name="Sakaizumi M."/>
            <person name="Narita T."/>
            <person name="Ohishi K."/>
            <person name="Haga S."/>
            <person name="Ohta F."/>
            <person name="Nomoto H."/>
            <person name="Nogata K."/>
            <person name="Morishita T."/>
            <person name="Endo T."/>
            <person name="Shin-I T."/>
            <person name="Takeda H."/>
            <person name="Morishita S."/>
            <person name="Kohara Y."/>
        </authorList>
    </citation>
    <scope>NUCLEOTIDE SEQUENCE [LARGE SCALE GENOMIC DNA]</scope>
    <source>
        <strain>Hd-rR</strain>
    </source>
</reference>
<dbReference type="GO" id="GO:0005506">
    <property type="term" value="F:iron ion binding"/>
    <property type="evidence" value="ECO:0007669"/>
    <property type="project" value="InterPro"/>
</dbReference>
<evidence type="ECO:0008006" key="14">
    <source>
        <dbReference type="Google" id="ProtNLM"/>
    </source>
</evidence>
<proteinExistence type="inferred from homology"/>
<dbReference type="InterPro" id="IPR050182">
    <property type="entry name" value="Cytochrome_P450_fam2"/>
</dbReference>
<dbReference type="GO" id="GO:0004497">
    <property type="term" value="F:monooxygenase activity"/>
    <property type="evidence" value="ECO:0007669"/>
    <property type="project" value="UniProtKB-KW"/>
</dbReference>
<dbReference type="GO" id="GO:0020037">
    <property type="term" value="F:heme binding"/>
    <property type="evidence" value="ECO:0007669"/>
    <property type="project" value="InterPro"/>
</dbReference>
<evidence type="ECO:0000313" key="13">
    <source>
        <dbReference type="Proteomes" id="UP000265180"/>
    </source>
</evidence>
<dbReference type="GO" id="GO:0016020">
    <property type="term" value="C:membrane"/>
    <property type="evidence" value="ECO:0007669"/>
    <property type="project" value="UniProtKB-SubCell"/>
</dbReference>
<comment type="similarity">
    <text evidence="3 11">Belongs to the cytochrome P450 family.</text>
</comment>
<dbReference type="Gene3D" id="1.10.630.10">
    <property type="entry name" value="Cytochrome P450"/>
    <property type="match status" value="1"/>
</dbReference>
<dbReference type="PROSITE" id="PS00086">
    <property type="entry name" value="CYTOCHROME_P450"/>
    <property type="match status" value="1"/>
</dbReference>
<protein>
    <recommendedName>
        <fullName evidence="14">Cytochrome P450, family 2, subfamily X, polypeptide 9</fullName>
    </recommendedName>
</protein>
<dbReference type="InterPro" id="IPR036396">
    <property type="entry name" value="Cyt_P450_sf"/>
</dbReference>
<evidence type="ECO:0000256" key="9">
    <source>
        <dbReference type="ARBA" id="ARBA00023136"/>
    </source>
</evidence>
<feature type="binding site" description="axial binding residue" evidence="10">
    <location>
        <position position="429"/>
    </location>
    <ligand>
        <name>heme</name>
        <dbReference type="ChEBI" id="CHEBI:30413"/>
    </ligand>
    <ligandPart>
        <name>Fe</name>
        <dbReference type="ChEBI" id="CHEBI:18248"/>
    </ligandPart>
</feature>